<dbReference type="PANTHER" id="PTHR35176">
    <property type="entry name" value="HEME OXYGENASE HI_0854-RELATED"/>
    <property type="match status" value="1"/>
</dbReference>
<organism evidence="3 4">
    <name type="scientific">Cryptosporangium minutisporangium</name>
    <dbReference type="NCBI Taxonomy" id="113569"/>
    <lineage>
        <taxon>Bacteria</taxon>
        <taxon>Bacillati</taxon>
        <taxon>Actinomycetota</taxon>
        <taxon>Actinomycetes</taxon>
        <taxon>Cryptosporangiales</taxon>
        <taxon>Cryptosporangiaceae</taxon>
        <taxon>Cryptosporangium</taxon>
    </lineage>
</organism>
<dbReference type="InterPro" id="IPR012349">
    <property type="entry name" value="Split_barrel_FMN-bd"/>
</dbReference>
<keyword evidence="1" id="KW-0560">Oxidoreductase</keyword>
<dbReference type="InterPro" id="IPR019965">
    <property type="entry name" value="PPOX_F420-dep_Rv2061_put"/>
</dbReference>
<reference evidence="4" key="1">
    <citation type="journal article" date="2019" name="Int. J. Syst. Evol. Microbiol.">
        <title>The Global Catalogue of Microorganisms (GCM) 10K type strain sequencing project: providing services to taxonomists for standard genome sequencing and annotation.</title>
        <authorList>
            <consortium name="The Broad Institute Genomics Platform"/>
            <consortium name="The Broad Institute Genome Sequencing Center for Infectious Disease"/>
            <person name="Wu L."/>
            <person name="Ma J."/>
        </authorList>
    </citation>
    <scope>NUCLEOTIDE SEQUENCE [LARGE SCALE GENOMIC DNA]</scope>
    <source>
        <strain evidence="4">JCM 9458</strain>
    </source>
</reference>
<dbReference type="EMBL" id="BAAAYN010000044">
    <property type="protein sequence ID" value="GAA3394276.1"/>
    <property type="molecule type" value="Genomic_DNA"/>
</dbReference>
<dbReference type="RefSeq" id="WP_345731883.1">
    <property type="nucleotide sequence ID" value="NZ_BAAAYN010000044.1"/>
</dbReference>
<dbReference type="SUPFAM" id="SSF50475">
    <property type="entry name" value="FMN-binding split barrel"/>
    <property type="match status" value="1"/>
</dbReference>
<dbReference type="InterPro" id="IPR052019">
    <property type="entry name" value="F420H2_bilvrd_red/Heme_oxyg"/>
</dbReference>
<comment type="caution">
    <text evidence="3">The sequence shown here is derived from an EMBL/GenBank/DDBJ whole genome shotgun (WGS) entry which is preliminary data.</text>
</comment>
<dbReference type="NCBIfam" id="TIGR03666">
    <property type="entry name" value="Rv2061_F420"/>
    <property type="match status" value="1"/>
</dbReference>
<dbReference type="Gene3D" id="2.30.110.10">
    <property type="entry name" value="Electron Transport, Fmn-binding Protein, Chain A"/>
    <property type="match status" value="1"/>
</dbReference>
<evidence type="ECO:0000313" key="3">
    <source>
        <dbReference type="EMBL" id="GAA3394276.1"/>
    </source>
</evidence>
<keyword evidence="4" id="KW-1185">Reference proteome</keyword>
<proteinExistence type="predicted"/>
<sequence length="126" mass="13807">MNAVDEIGRSKYVSLTTFRKDGTPVATPVWHVAHGGELYVVTEAKSWKVKRIRNNPQVQVTVCDLRGKTAPDAPTASGTARLLDDAGTAQARKLLAQKYILSRLGNGFARLLRLRRPPMIGIAVQL</sequence>
<name>A0ABP6T7N9_9ACTN</name>
<evidence type="ECO:0000256" key="1">
    <source>
        <dbReference type="ARBA" id="ARBA00023002"/>
    </source>
</evidence>
<feature type="domain" description="Pyridoxamine 5'-phosphate oxidase N-terminal" evidence="2">
    <location>
        <begin position="5"/>
        <end position="88"/>
    </location>
</feature>
<dbReference type="PANTHER" id="PTHR35176:SF11">
    <property type="entry name" value="PYRIDOXAMINE 5'-PHOSPHATE OXIDASE FAMILY PROTEIN"/>
    <property type="match status" value="1"/>
</dbReference>
<protein>
    <submittedName>
        <fullName evidence="3">PPOX class F420-dependent oxidoreductase</fullName>
    </submittedName>
</protein>
<accession>A0ABP6T7N9</accession>
<dbReference type="Pfam" id="PF01243">
    <property type="entry name" value="PNPOx_N"/>
    <property type="match status" value="1"/>
</dbReference>
<dbReference type="InterPro" id="IPR011576">
    <property type="entry name" value="Pyridox_Oxase_N"/>
</dbReference>
<gene>
    <name evidence="3" type="ORF">GCM10020369_63070</name>
</gene>
<dbReference type="Proteomes" id="UP001501676">
    <property type="component" value="Unassembled WGS sequence"/>
</dbReference>
<evidence type="ECO:0000313" key="4">
    <source>
        <dbReference type="Proteomes" id="UP001501676"/>
    </source>
</evidence>
<evidence type="ECO:0000259" key="2">
    <source>
        <dbReference type="Pfam" id="PF01243"/>
    </source>
</evidence>